<keyword evidence="7" id="KW-1005">Bacterial flagellum biogenesis</keyword>
<feature type="region of interest" description="Disordered" evidence="10">
    <location>
        <begin position="1"/>
        <end position="69"/>
    </location>
</feature>
<keyword evidence="6" id="KW-0963">Cytoplasm</keyword>
<keyword evidence="12" id="KW-0969">Cilium</keyword>
<dbReference type="Proteomes" id="UP001596030">
    <property type="component" value="Unassembled WGS sequence"/>
</dbReference>
<dbReference type="InterPro" id="IPR018035">
    <property type="entry name" value="Flagellar_FliH/T3SS_HrpE"/>
</dbReference>
<comment type="function">
    <text evidence="1">Needed for flagellar regrowth and assembly.</text>
</comment>
<keyword evidence="8" id="KW-0653">Protein transport</keyword>
<evidence type="ECO:0000313" key="13">
    <source>
        <dbReference type="Proteomes" id="UP001596030"/>
    </source>
</evidence>
<evidence type="ECO:0000259" key="11">
    <source>
        <dbReference type="Pfam" id="PF02108"/>
    </source>
</evidence>
<evidence type="ECO:0000256" key="3">
    <source>
        <dbReference type="ARBA" id="ARBA00006602"/>
    </source>
</evidence>
<evidence type="ECO:0000256" key="5">
    <source>
        <dbReference type="ARBA" id="ARBA00022448"/>
    </source>
</evidence>
<keyword evidence="12" id="KW-0282">Flagellum</keyword>
<evidence type="ECO:0000256" key="6">
    <source>
        <dbReference type="ARBA" id="ARBA00022490"/>
    </source>
</evidence>
<sequence>MSDKPLSDDVIHTPDDQRWRPWRMEELPRDAGKGGDQIDRAQRFEQRRRQQRQRLIEEREALHDKTRESAYREGYDAGFEEGRQAGYEQGLQEGREAGEQEAKRQLDAALAPLGQLAGEFRAALNTIDTQVTDQLVELAMLTGKHLADEALDATPEHVVTLVRQLLHEEPVLDGPCQVWLHPDDLALVNEHVGNELETAQWTLHEDASLQRGGCRAESATGGLDATLETRWQAALNQRRQRHVAPSPATGQQEAGDD</sequence>
<comment type="subcellular location">
    <subcellularLocation>
        <location evidence="2">Cytoplasm</location>
    </subcellularLocation>
</comment>
<name>A0ABV9CY09_9GAMM</name>
<protein>
    <recommendedName>
        <fullName evidence="4">Flagellar assembly protein FliH</fullName>
    </recommendedName>
</protein>
<dbReference type="RefSeq" id="WP_246975188.1">
    <property type="nucleotide sequence ID" value="NZ_JAKGAN010000007.1"/>
</dbReference>
<evidence type="ECO:0000256" key="2">
    <source>
        <dbReference type="ARBA" id="ARBA00004496"/>
    </source>
</evidence>
<evidence type="ECO:0000256" key="7">
    <source>
        <dbReference type="ARBA" id="ARBA00022795"/>
    </source>
</evidence>
<evidence type="ECO:0000313" key="12">
    <source>
        <dbReference type="EMBL" id="MFC4537287.1"/>
    </source>
</evidence>
<keyword evidence="12" id="KW-0966">Cell projection</keyword>
<dbReference type="PRINTS" id="PR01003">
    <property type="entry name" value="FLGFLIH"/>
</dbReference>
<keyword evidence="13" id="KW-1185">Reference proteome</keyword>
<evidence type="ECO:0000256" key="8">
    <source>
        <dbReference type="ARBA" id="ARBA00022927"/>
    </source>
</evidence>
<feature type="region of interest" description="Disordered" evidence="10">
    <location>
        <begin position="236"/>
        <end position="257"/>
    </location>
</feature>
<comment type="caution">
    <text evidence="12">The sequence shown here is derived from an EMBL/GenBank/DDBJ whole genome shotgun (WGS) entry which is preliminary data.</text>
</comment>
<evidence type="ECO:0000256" key="10">
    <source>
        <dbReference type="SAM" id="MobiDB-lite"/>
    </source>
</evidence>
<gene>
    <name evidence="12" type="ORF">ACFO0U_00650</name>
</gene>
<evidence type="ECO:0000256" key="4">
    <source>
        <dbReference type="ARBA" id="ARBA00016507"/>
    </source>
</evidence>
<dbReference type="Pfam" id="PF02108">
    <property type="entry name" value="FliH"/>
    <property type="match status" value="1"/>
</dbReference>
<dbReference type="PANTHER" id="PTHR34982">
    <property type="entry name" value="YOP PROTEINS TRANSLOCATION PROTEIN L"/>
    <property type="match status" value="1"/>
</dbReference>
<feature type="compositionally biased region" description="Polar residues" evidence="10">
    <location>
        <begin position="248"/>
        <end position="257"/>
    </location>
</feature>
<comment type="similarity">
    <text evidence="3">Belongs to the FliH family.</text>
</comment>
<dbReference type="EMBL" id="JBHSEU010000001">
    <property type="protein sequence ID" value="MFC4537287.1"/>
    <property type="molecule type" value="Genomic_DNA"/>
</dbReference>
<keyword evidence="5" id="KW-0813">Transport</keyword>
<accession>A0ABV9CY09</accession>
<keyword evidence="9" id="KW-1006">Bacterial flagellum protein export</keyword>
<feature type="domain" description="Flagellar assembly protein FliH/Type III secretion system HrpE" evidence="11">
    <location>
        <begin position="109"/>
        <end position="233"/>
    </location>
</feature>
<evidence type="ECO:0000256" key="9">
    <source>
        <dbReference type="ARBA" id="ARBA00023225"/>
    </source>
</evidence>
<proteinExistence type="inferred from homology"/>
<organism evidence="12 13">
    <name type="scientific">Chromohalobacter sarecensis</name>
    <dbReference type="NCBI Taxonomy" id="245294"/>
    <lineage>
        <taxon>Bacteria</taxon>
        <taxon>Pseudomonadati</taxon>
        <taxon>Pseudomonadota</taxon>
        <taxon>Gammaproteobacteria</taxon>
        <taxon>Oceanospirillales</taxon>
        <taxon>Halomonadaceae</taxon>
        <taxon>Chromohalobacter</taxon>
    </lineage>
</organism>
<dbReference type="InterPro" id="IPR000563">
    <property type="entry name" value="Flag_FliH"/>
</dbReference>
<dbReference type="PANTHER" id="PTHR34982:SF1">
    <property type="entry name" value="FLAGELLAR ASSEMBLY PROTEIN FLIH"/>
    <property type="match status" value="1"/>
</dbReference>
<dbReference type="InterPro" id="IPR051472">
    <property type="entry name" value="T3SS_Stator/FliH"/>
</dbReference>
<evidence type="ECO:0000256" key="1">
    <source>
        <dbReference type="ARBA" id="ARBA00003041"/>
    </source>
</evidence>
<reference evidence="13" key="1">
    <citation type="journal article" date="2019" name="Int. J. Syst. Evol. Microbiol.">
        <title>The Global Catalogue of Microorganisms (GCM) 10K type strain sequencing project: providing services to taxonomists for standard genome sequencing and annotation.</title>
        <authorList>
            <consortium name="The Broad Institute Genomics Platform"/>
            <consortium name="The Broad Institute Genome Sequencing Center for Infectious Disease"/>
            <person name="Wu L."/>
            <person name="Ma J."/>
        </authorList>
    </citation>
    <scope>NUCLEOTIDE SEQUENCE [LARGE SCALE GENOMIC DNA]</scope>
    <source>
        <strain evidence="13">CGMCC 1.12121</strain>
    </source>
</reference>